<feature type="region of interest" description="Disordered" evidence="1">
    <location>
        <begin position="1"/>
        <end position="34"/>
    </location>
</feature>
<evidence type="ECO:0000313" key="3">
    <source>
        <dbReference type="Proteomes" id="UP001428817"/>
    </source>
</evidence>
<evidence type="ECO:0000256" key="1">
    <source>
        <dbReference type="SAM" id="MobiDB-lite"/>
    </source>
</evidence>
<reference evidence="3" key="1">
    <citation type="journal article" date="2019" name="Int. J. Syst. Evol. Microbiol.">
        <title>The Global Catalogue of Microorganisms (GCM) 10K type strain sequencing project: providing services to taxonomists for standard genome sequencing and annotation.</title>
        <authorList>
            <consortium name="The Broad Institute Genomics Platform"/>
            <consortium name="The Broad Institute Genome Sequencing Center for Infectious Disease"/>
            <person name="Wu L."/>
            <person name="Ma J."/>
        </authorList>
    </citation>
    <scope>NUCLEOTIDE SEQUENCE [LARGE SCALE GENOMIC DNA]</scope>
    <source>
        <strain evidence="3">JCM 18303</strain>
    </source>
</reference>
<sequence>MDVVSCGSPDSRTTRTASATISPTLSDPPPDGATLNAMSIPPACRTTRGGAVRHRIDVARNAR</sequence>
<dbReference type="EMBL" id="BAABJP010000015">
    <property type="protein sequence ID" value="GAA5157335.1"/>
    <property type="molecule type" value="Genomic_DNA"/>
</dbReference>
<organism evidence="2 3">
    <name type="scientific">Pseudonocardia eucalypti</name>
    <dbReference type="NCBI Taxonomy" id="648755"/>
    <lineage>
        <taxon>Bacteria</taxon>
        <taxon>Bacillati</taxon>
        <taxon>Actinomycetota</taxon>
        <taxon>Actinomycetes</taxon>
        <taxon>Pseudonocardiales</taxon>
        <taxon>Pseudonocardiaceae</taxon>
        <taxon>Pseudonocardia</taxon>
    </lineage>
</organism>
<gene>
    <name evidence="2" type="ORF">GCM10023321_35440</name>
</gene>
<proteinExistence type="predicted"/>
<name>A0ABP9Q6I6_9PSEU</name>
<dbReference type="Proteomes" id="UP001428817">
    <property type="component" value="Unassembled WGS sequence"/>
</dbReference>
<keyword evidence="3" id="KW-1185">Reference proteome</keyword>
<accession>A0ABP9Q6I6</accession>
<protein>
    <submittedName>
        <fullName evidence="2">Uncharacterized protein</fullName>
    </submittedName>
</protein>
<evidence type="ECO:0000313" key="2">
    <source>
        <dbReference type="EMBL" id="GAA5157335.1"/>
    </source>
</evidence>
<comment type="caution">
    <text evidence="2">The sequence shown here is derived from an EMBL/GenBank/DDBJ whole genome shotgun (WGS) entry which is preliminary data.</text>
</comment>